<sequence>MEAGSSMFYPMQVVDGRVHALGGSTLREACERLPEVSPGVKCPIGEAVITDATEGLKDFFEHIVHAAPPMYTSTDWEHKLSRCWKAALEKAWSLGLGTSLKVASPLLGAGACGAPVEEAAQVAARAFVKWAATPVGGVLSLVRKLSFIVPYLQNESIEYIQCAATKIRNRDRSTVQTLPDL</sequence>
<dbReference type="PANTHER" id="PTHR11106">
    <property type="entry name" value="GANGLIOSIDE INDUCED DIFFERENTIATION ASSOCIATED PROTEIN 2-RELATED"/>
    <property type="match status" value="1"/>
</dbReference>
<comment type="caution">
    <text evidence="2">The sequence shown here is derived from an EMBL/GenBank/DDBJ whole genome shotgun (WGS) entry which is preliminary data.</text>
</comment>
<protein>
    <recommendedName>
        <fullName evidence="1">Macro domain-containing protein</fullName>
    </recommendedName>
</protein>
<dbReference type="Gene3D" id="3.40.220.10">
    <property type="entry name" value="Leucine Aminopeptidase, subunit E, domain 1"/>
    <property type="match status" value="1"/>
</dbReference>
<dbReference type="SUPFAM" id="SSF52949">
    <property type="entry name" value="Macro domain-like"/>
    <property type="match status" value="1"/>
</dbReference>
<proteinExistence type="predicted"/>
<dbReference type="Pfam" id="PF01661">
    <property type="entry name" value="Macro"/>
    <property type="match status" value="1"/>
</dbReference>
<dbReference type="Proteomes" id="UP001642484">
    <property type="component" value="Unassembled WGS sequence"/>
</dbReference>
<gene>
    <name evidence="2" type="ORF">CCMP2556_LOCUS53461</name>
</gene>
<keyword evidence="3" id="KW-1185">Reference proteome</keyword>
<dbReference type="EMBL" id="CAXAMN010028206">
    <property type="protein sequence ID" value="CAK9115695.1"/>
    <property type="molecule type" value="Genomic_DNA"/>
</dbReference>
<name>A0ABP0SU30_9DINO</name>
<dbReference type="PANTHER" id="PTHR11106:SF27">
    <property type="entry name" value="MACRO DOMAIN-CONTAINING PROTEIN"/>
    <property type="match status" value="1"/>
</dbReference>
<dbReference type="InterPro" id="IPR002589">
    <property type="entry name" value="Macro_dom"/>
</dbReference>
<evidence type="ECO:0000313" key="2">
    <source>
        <dbReference type="EMBL" id="CAK9115695.1"/>
    </source>
</evidence>
<dbReference type="InterPro" id="IPR043472">
    <property type="entry name" value="Macro_dom-like"/>
</dbReference>
<reference evidence="2 3" key="1">
    <citation type="submission" date="2024-02" db="EMBL/GenBank/DDBJ databases">
        <authorList>
            <person name="Chen Y."/>
            <person name="Shah S."/>
            <person name="Dougan E. K."/>
            <person name="Thang M."/>
            <person name="Chan C."/>
        </authorList>
    </citation>
    <scope>NUCLEOTIDE SEQUENCE [LARGE SCALE GENOMIC DNA]</scope>
</reference>
<dbReference type="PROSITE" id="PS51154">
    <property type="entry name" value="MACRO"/>
    <property type="match status" value="1"/>
</dbReference>
<accession>A0ABP0SU30</accession>
<evidence type="ECO:0000259" key="1">
    <source>
        <dbReference type="PROSITE" id="PS51154"/>
    </source>
</evidence>
<feature type="domain" description="Macro" evidence="1">
    <location>
        <begin position="1"/>
        <end position="181"/>
    </location>
</feature>
<organism evidence="2 3">
    <name type="scientific">Durusdinium trenchii</name>
    <dbReference type="NCBI Taxonomy" id="1381693"/>
    <lineage>
        <taxon>Eukaryota</taxon>
        <taxon>Sar</taxon>
        <taxon>Alveolata</taxon>
        <taxon>Dinophyceae</taxon>
        <taxon>Suessiales</taxon>
        <taxon>Symbiodiniaceae</taxon>
        <taxon>Durusdinium</taxon>
    </lineage>
</organism>
<evidence type="ECO:0000313" key="3">
    <source>
        <dbReference type="Proteomes" id="UP001642484"/>
    </source>
</evidence>